<dbReference type="AlphaFoldDB" id="A0AAF3F5N4"/>
<keyword evidence="1 3" id="KW-0479">Metal-binding</keyword>
<dbReference type="Proteomes" id="UP000887575">
    <property type="component" value="Unassembled WGS sequence"/>
</dbReference>
<dbReference type="PANTHER" id="PTHR10122:SF0">
    <property type="entry name" value="CYTOCHROME C OXIDASE SUBUNIT 5B, ISOFORM A-RELATED"/>
    <property type="match status" value="1"/>
</dbReference>
<dbReference type="Gene3D" id="2.60.11.10">
    <property type="entry name" value="Cytochrome c oxidase, subunit Vb"/>
    <property type="match status" value="1"/>
</dbReference>
<dbReference type="SUPFAM" id="SSF57802">
    <property type="entry name" value="Rubredoxin-like"/>
    <property type="match status" value="1"/>
</dbReference>
<feature type="binding site" evidence="3">
    <location>
        <position position="528"/>
    </location>
    <ligand>
        <name>Zn(2+)</name>
        <dbReference type="ChEBI" id="CHEBI:29105"/>
    </ligand>
</feature>
<dbReference type="SUPFAM" id="SSF49777">
    <property type="entry name" value="PEBP-like"/>
    <property type="match status" value="1"/>
</dbReference>
<dbReference type="InterPro" id="IPR036972">
    <property type="entry name" value="Cyt_c_oxidase_su5b_sf"/>
</dbReference>
<reference evidence="5" key="1">
    <citation type="submission" date="2024-02" db="UniProtKB">
        <authorList>
            <consortium name="WormBaseParasite"/>
        </authorList>
    </citation>
    <scope>IDENTIFICATION</scope>
</reference>
<dbReference type="FunFam" id="2.60.11.10:FF:000004">
    <property type="entry name" value="Cytochrome c oxidase subunit 5B"/>
    <property type="match status" value="1"/>
</dbReference>
<protein>
    <submittedName>
        <fullName evidence="5">Uncharacterized protein</fullName>
    </submittedName>
</protein>
<organism evidence="4 5">
    <name type="scientific">Mesorhabditis belari</name>
    <dbReference type="NCBI Taxonomy" id="2138241"/>
    <lineage>
        <taxon>Eukaryota</taxon>
        <taxon>Metazoa</taxon>
        <taxon>Ecdysozoa</taxon>
        <taxon>Nematoda</taxon>
        <taxon>Chromadorea</taxon>
        <taxon>Rhabditida</taxon>
        <taxon>Rhabditina</taxon>
        <taxon>Rhabditomorpha</taxon>
        <taxon>Rhabditoidea</taxon>
        <taxon>Rhabditidae</taxon>
        <taxon>Mesorhabditinae</taxon>
        <taxon>Mesorhabditis</taxon>
    </lineage>
</organism>
<dbReference type="GO" id="GO:0046872">
    <property type="term" value="F:metal ion binding"/>
    <property type="evidence" value="ECO:0007669"/>
    <property type="project" value="UniProtKB-KW"/>
</dbReference>
<proteinExistence type="predicted"/>
<dbReference type="PANTHER" id="PTHR10122">
    <property type="entry name" value="CYTOCHROME C OXIDASE SUBUNIT 5B, MITOCHONDRIAL"/>
    <property type="match status" value="1"/>
</dbReference>
<dbReference type="InterPro" id="IPR035810">
    <property type="entry name" value="PEBP_euk"/>
</dbReference>
<evidence type="ECO:0000256" key="3">
    <source>
        <dbReference type="PIRSR" id="PIRSR602124-1"/>
    </source>
</evidence>
<dbReference type="InterPro" id="IPR036610">
    <property type="entry name" value="PEBP-like_sf"/>
</dbReference>
<dbReference type="InterPro" id="IPR002124">
    <property type="entry name" value="Cyt_c_oxidase_su5b"/>
</dbReference>
<feature type="binding site" evidence="3">
    <location>
        <position position="526"/>
    </location>
    <ligand>
        <name>Zn(2+)</name>
        <dbReference type="ChEBI" id="CHEBI:29105"/>
    </ligand>
</feature>
<evidence type="ECO:0000256" key="1">
    <source>
        <dbReference type="ARBA" id="ARBA00022723"/>
    </source>
</evidence>
<dbReference type="GO" id="GO:0045277">
    <property type="term" value="C:respiratory chain complex IV"/>
    <property type="evidence" value="ECO:0007669"/>
    <property type="project" value="InterPro"/>
</dbReference>
<dbReference type="PROSITE" id="PS51359">
    <property type="entry name" value="COX5B_2"/>
    <property type="match status" value="1"/>
</dbReference>
<dbReference type="CDD" id="cd00866">
    <property type="entry name" value="PEBP_euk"/>
    <property type="match status" value="1"/>
</dbReference>
<dbReference type="GO" id="GO:0005740">
    <property type="term" value="C:mitochondrial envelope"/>
    <property type="evidence" value="ECO:0007669"/>
    <property type="project" value="InterPro"/>
</dbReference>
<dbReference type="WBParaSite" id="MBELARI_LOCUS21857">
    <property type="protein sequence ID" value="MBELARI_LOCUS21857"/>
    <property type="gene ID" value="MBELARI_LOCUS21857"/>
</dbReference>
<feature type="binding site" evidence="3">
    <location>
        <position position="506"/>
    </location>
    <ligand>
        <name>Zn(2+)</name>
        <dbReference type="ChEBI" id="CHEBI:29105"/>
    </ligand>
</feature>
<evidence type="ECO:0000313" key="5">
    <source>
        <dbReference type="WBParaSite" id="MBELARI_LOCUS21857"/>
    </source>
</evidence>
<dbReference type="Gene3D" id="3.90.280.10">
    <property type="entry name" value="PEBP-like"/>
    <property type="match status" value="1"/>
</dbReference>
<feature type="binding site" evidence="3">
    <location>
        <position position="504"/>
    </location>
    <ligand>
        <name>Zn(2+)</name>
        <dbReference type="ChEBI" id="CHEBI:29105"/>
    </ligand>
</feature>
<evidence type="ECO:0000313" key="4">
    <source>
        <dbReference type="Proteomes" id="UP000887575"/>
    </source>
</evidence>
<dbReference type="CDD" id="cd00924">
    <property type="entry name" value="Cyt_c_Oxidase_Vb"/>
    <property type="match status" value="1"/>
</dbReference>
<dbReference type="GO" id="GO:0006123">
    <property type="term" value="P:mitochondrial electron transport, cytochrome c to oxygen"/>
    <property type="evidence" value="ECO:0007669"/>
    <property type="project" value="InterPro"/>
</dbReference>
<accession>A0AAF3F5N4</accession>
<sequence>MSGKDYARLVAMKYRSARSTPRINRPVRPRVIAWAGPKAFYPNRFYEIDRWYKARIDKPEKIPRLHIIEPSEFTRSIYEITSNDQGEIDIGFALKDEPKFSTKTDEQRVDLERKARRLELRIDLDQVRSEDIGIYHHYKIFEHLFGKGAYFHSVQQLNVAFGDIELYNGNIISATSLVNQPQIEIESIGSGGYSTFVLVNIDGNPFEEKPGEIVQWLIKDIPDGKGVDAGTEVLPYLQPIPFMGTGYHRMTALLFRHPKPIDFDFKLDKTLIGRVMKVSQFYKACEEQITPSAVRFCQTSYDLSCKKALHDLGMKSPIYSYEFNDALKPAQREFPVKPMPFNLYLDMYRDPKEMEEELLEERLKRAQITDYGAPKWLDPNYNDNKRDLAPWIHDRIIARKGRYTALYENMAQLAARSIFAALKKQVNVTGSFTARSLATEANPDDYGHYPDPLEHATGREKKMLLARLAGDDRYEPKVYYRAEHSTKEKPNLVPSHFQDRIVGCMCEPDSGHVNFMMVRKGTPKRCECGHWFKAIDADPESV</sequence>
<keyword evidence="4" id="KW-1185">Reference proteome</keyword>
<dbReference type="Pfam" id="PF01215">
    <property type="entry name" value="COX5B"/>
    <property type="match status" value="1"/>
</dbReference>
<evidence type="ECO:0000256" key="2">
    <source>
        <dbReference type="ARBA" id="ARBA00022833"/>
    </source>
</evidence>
<name>A0AAF3F5N4_9BILA</name>
<keyword evidence="2 3" id="KW-0862">Zinc</keyword>